<organism evidence="1 2">
    <name type="scientific">Thermococcus onnurineus (strain NA1)</name>
    <dbReference type="NCBI Taxonomy" id="523850"/>
    <lineage>
        <taxon>Archaea</taxon>
        <taxon>Methanobacteriati</taxon>
        <taxon>Methanobacteriota</taxon>
        <taxon>Thermococci</taxon>
        <taxon>Thermococcales</taxon>
        <taxon>Thermococcaceae</taxon>
        <taxon>Thermococcus</taxon>
    </lineage>
</organism>
<accession>B6YT93</accession>
<dbReference type="KEGG" id="ton:TON_0295"/>
<evidence type="ECO:0000313" key="2">
    <source>
        <dbReference type="Proteomes" id="UP000002727"/>
    </source>
</evidence>
<dbReference type="Proteomes" id="UP000002727">
    <property type="component" value="Chromosome"/>
</dbReference>
<reference evidence="1 2" key="1">
    <citation type="journal article" date="2008" name="J. Bacteriol.">
        <title>The complete genome sequence of Thermococcus onnurineus NA1 reveals a mixed heterotrophic and carboxydotrophic metabolism.</title>
        <authorList>
            <person name="Lee H.S."/>
            <person name="Kang S.G."/>
            <person name="Bae S.S."/>
            <person name="Lim J.K."/>
            <person name="Cho Y."/>
            <person name="Kim Y.J."/>
            <person name="Jeon J.H."/>
            <person name="Cha S.S."/>
            <person name="Kwon K.K."/>
            <person name="Kim H.T."/>
            <person name="Park C.J."/>
            <person name="Lee H.W."/>
            <person name="Kim S.I."/>
            <person name="Chun J."/>
            <person name="Colwell R.R."/>
            <person name="Kim S.J."/>
            <person name="Lee J.H."/>
        </authorList>
    </citation>
    <scope>NUCLEOTIDE SEQUENCE [LARGE SCALE GENOMIC DNA]</scope>
    <source>
        <strain evidence="1 2">NA1</strain>
    </source>
</reference>
<proteinExistence type="predicted"/>
<dbReference type="eggNOG" id="arCOG10610">
    <property type="taxonomic scope" value="Archaea"/>
</dbReference>
<dbReference type="EMBL" id="CP000855">
    <property type="protein sequence ID" value="ACJ15780.1"/>
    <property type="molecule type" value="Genomic_DNA"/>
</dbReference>
<sequence>MIPAEAYVPEPGTEVLLNVTVKFKHAQPCPYSDWEIVTENPENVEVINETETELLDPYTAFRQYTVRVLGNGTLDVVFKYGSGCPYGTEERVTIGFYIGQPPEDINLTVTNPEEVLNVTTLNITGIVEEVNLVDRYFVVEGQTIAVRGKWTGPDGAEYNWKDMLLLLHVGDRVEVFASYENGELKADIIIINGQRFVRG</sequence>
<name>B6YT93_THEON</name>
<dbReference type="AlphaFoldDB" id="B6YT93"/>
<gene>
    <name evidence="1" type="ordered locus">TON_0295</name>
</gene>
<dbReference type="HOGENOM" id="CLU_1286405_0_0_2"/>
<protein>
    <submittedName>
        <fullName evidence="1">Uncharacterized protein</fullName>
    </submittedName>
</protein>
<keyword evidence="2" id="KW-1185">Reference proteome</keyword>
<dbReference type="PATRIC" id="fig|523850.10.peg.296"/>
<dbReference type="STRING" id="523850.TON_0295"/>
<evidence type="ECO:0000313" key="1">
    <source>
        <dbReference type="EMBL" id="ACJ15780.1"/>
    </source>
</evidence>